<proteinExistence type="inferred from homology"/>
<dbReference type="Pfam" id="PF00701">
    <property type="entry name" value="DHDPS"/>
    <property type="match status" value="1"/>
</dbReference>
<dbReference type="RefSeq" id="WP_171713506.1">
    <property type="nucleotide sequence ID" value="NZ_JAAVLW010000011.1"/>
</dbReference>
<dbReference type="InterPro" id="IPR013785">
    <property type="entry name" value="Aldolase_TIM"/>
</dbReference>
<dbReference type="InterPro" id="IPR002220">
    <property type="entry name" value="DapA-like"/>
</dbReference>
<dbReference type="CDD" id="cd00408">
    <property type="entry name" value="DHDPS-like"/>
    <property type="match status" value="1"/>
</dbReference>
<accession>A0A7Y4H9Y1</accession>
<keyword evidence="2 3" id="KW-0456">Lyase</keyword>
<protein>
    <submittedName>
        <fullName evidence="5">Dihydrodipicolinate synthase family protein</fullName>
    </submittedName>
</protein>
<dbReference type="SUPFAM" id="SSF51569">
    <property type="entry name" value="Aldolase"/>
    <property type="match status" value="1"/>
</dbReference>
<reference evidence="5 6" key="1">
    <citation type="submission" date="2020-03" db="EMBL/GenBank/DDBJ databases">
        <title>Bradyrhizobium diversity isolated from nodules of Muelleranthus trifoliolatus.</title>
        <authorList>
            <person name="Klepa M."/>
            <person name="Helene L."/>
            <person name="Hungria M."/>
        </authorList>
    </citation>
    <scope>NUCLEOTIDE SEQUENCE [LARGE SCALE GENOMIC DNA]</scope>
    <source>
        <strain evidence="5 6">WSM 1744</strain>
    </source>
</reference>
<dbReference type="PANTHER" id="PTHR12128:SF66">
    <property type="entry name" value="4-HYDROXY-2-OXOGLUTARATE ALDOLASE, MITOCHONDRIAL"/>
    <property type="match status" value="1"/>
</dbReference>
<name>A0A7Y4H9Y1_9BRAD</name>
<evidence type="ECO:0000256" key="1">
    <source>
        <dbReference type="ARBA" id="ARBA00007592"/>
    </source>
</evidence>
<comment type="similarity">
    <text evidence="1 3">Belongs to the DapA family.</text>
</comment>
<dbReference type="Proteomes" id="UP000528734">
    <property type="component" value="Unassembled WGS sequence"/>
</dbReference>
<dbReference type="GO" id="GO:0008840">
    <property type="term" value="F:4-hydroxy-tetrahydrodipicolinate synthase activity"/>
    <property type="evidence" value="ECO:0007669"/>
    <property type="project" value="TreeGrafter"/>
</dbReference>
<dbReference type="PANTHER" id="PTHR12128">
    <property type="entry name" value="DIHYDRODIPICOLINATE SYNTHASE"/>
    <property type="match status" value="1"/>
</dbReference>
<keyword evidence="6" id="KW-1185">Reference proteome</keyword>
<evidence type="ECO:0000256" key="3">
    <source>
        <dbReference type="PIRNR" id="PIRNR001365"/>
    </source>
</evidence>
<gene>
    <name evidence="5" type="ORF">HCN50_29780</name>
</gene>
<evidence type="ECO:0000313" key="5">
    <source>
        <dbReference type="EMBL" id="NOJ50379.1"/>
    </source>
</evidence>
<evidence type="ECO:0000256" key="2">
    <source>
        <dbReference type="ARBA" id="ARBA00023239"/>
    </source>
</evidence>
<dbReference type="SMART" id="SM01130">
    <property type="entry name" value="DHDPS"/>
    <property type="match status" value="1"/>
</dbReference>
<comment type="caution">
    <text evidence="5">The sequence shown here is derived from an EMBL/GenBank/DDBJ whole genome shotgun (WGS) entry which is preliminary data.</text>
</comment>
<feature type="active site" description="Schiff-base intermediate with substrate" evidence="4">
    <location>
        <position position="169"/>
    </location>
</feature>
<evidence type="ECO:0000313" key="6">
    <source>
        <dbReference type="Proteomes" id="UP000528734"/>
    </source>
</evidence>
<dbReference type="PIRSF" id="PIRSF001365">
    <property type="entry name" value="DHDPS"/>
    <property type="match status" value="1"/>
</dbReference>
<evidence type="ECO:0000256" key="4">
    <source>
        <dbReference type="PIRSR" id="PIRSR001365-1"/>
    </source>
</evidence>
<organism evidence="5 6">
    <name type="scientific">Bradyrhizobium archetypum</name>
    <dbReference type="NCBI Taxonomy" id="2721160"/>
    <lineage>
        <taxon>Bacteria</taxon>
        <taxon>Pseudomonadati</taxon>
        <taxon>Pseudomonadota</taxon>
        <taxon>Alphaproteobacteria</taxon>
        <taxon>Hyphomicrobiales</taxon>
        <taxon>Nitrobacteraceae</taxon>
        <taxon>Bradyrhizobium</taxon>
    </lineage>
</organism>
<dbReference type="AlphaFoldDB" id="A0A7Y4H9Y1"/>
<feature type="active site" description="Proton donor/acceptor" evidence="4">
    <location>
        <position position="141"/>
    </location>
</feature>
<dbReference type="Gene3D" id="3.20.20.70">
    <property type="entry name" value="Aldolase class I"/>
    <property type="match status" value="1"/>
</dbReference>
<dbReference type="EMBL" id="JAAVLW010000011">
    <property type="protein sequence ID" value="NOJ50379.1"/>
    <property type="molecule type" value="Genomic_DNA"/>
</dbReference>
<sequence>MTKKIEGIIPVMITPFTANGVIDYPGLGRLVEWYIDNGSDALFAVCQSSEMQFLSLDERVALAAFVKKAAAGRVPVIASGHVSESLEDQLAELTAIAATGVDAMVLVTNRLDAKREGGAKFIDDLTWLLDRLPKQVPLGLYECPAPYRRLLTDDELKFCASSGRFVILKDVSCELETVKRRVTLTRGTPLAIVNANAAIAFAAMKAGSRGFTGVFTNFHPDLYKWLMTEHADHPALADELSVYLALSAMAEPMGYPKLAKLYHQRLGTFACTDSRAVTFDIHEKFWALDALLDKIVEGTEHYRRRIAAVEASKTYPAPISGTASSRSYR</sequence>